<evidence type="ECO:0000256" key="4">
    <source>
        <dbReference type="ARBA" id="ARBA00022692"/>
    </source>
</evidence>
<feature type="transmembrane region" description="Helical" evidence="7">
    <location>
        <begin position="143"/>
        <end position="164"/>
    </location>
</feature>
<feature type="transmembrane region" description="Helical" evidence="7">
    <location>
        <begin position="110"/>
        <end position="131"/>
    </location>
</feature>
<feature type="transmembrane region" description="Helical" evidence="7">
    <location>
        <begin position="364"/>
        <end position="389"/>
    </location>
</feature>
<name>A0ABS5A910_9PSEU</name>
<keyword evidence="5 7" id="KW-1133">Transmembrane helix</keyword>
<dbReference type="InterPro" id="IPR011701">
    <property type="entry name" value="MFS"/>
</dbReference>
<proteinExistence type="predicted"/>
<dbReference type="SUPFAM" id="SSF103473">
    <property type="entry name" value="MFS general substrate transporter"/>
    <property type="match status" value="1"/>
</dbReference>
<dbReference type="InterPro" id="IPR004638">
    <property type="entry name" value="EmrB-like"/>
</dbReference>
<dbReference type="InterPro" id="IPR020846">
    <property type="entry name" value="MFS_dom"/>
</dbReference>
<feature type="transmembrane region" description="Helical" evidence="7">
    <location>
        <begin position="310"/>
        <end position="327"/>
    </location>
</feature>
<feature type="transmembrane region" description="Helical" evidence="7">
    <location>
        <begin position="20"/>
        <end position="43"/>
    </location>
</feature>
<dbReference type="PROSITE" id="PS50850">
    <property type="entry name" value="MFS"/>
    <property type="match status" value="1"/>
</dbReference>
<evidence type="ECO:0000256" key="1">
    <source>
        <dbReference type="ARBA" id="ARBA00004651"/>
    </source>
</evidence>
<dbReference type="PANTHER" id="PTHR23501:SF197">
    <property type="entry name" value="COMD"/>
    <property type="match status" value="1"/>
</dbReference>
<keyword evidence="2" id="KW-0813">Transport</keyword>
<dbReference type="CDD" id="cd17502">
    <property type="entry name" value="MFS_Azr1_MDR_like"/>
    <property type="match status" value="1"/>
</dbReference>
<dbReference type="EMBL" id="JAGIOO010000001">
    <property type="protein sequence ID" value="MBP2472210.1"/>
    <property type="molecule type" value="Genomic_DNA"/>
</dbReference>
<dbReference type="Pfam" id="PF07690">
    <property type="entry name" value="MFS_1"/>
    <property type="match status" value="1"/>
</dbReference>
<feature type="transmembrane region" description="Helical" evidence="7">
    <location>
        <begin position="339"/>
        <end position="358"/>
    </location>
</feature>
<keyword evidence="4 7" id="KW-0812">Transmembrane</keyword>
<evidence type="ECO:0000313" key="10">
    <source>
        <dbReference type="Proteomes" id="UP001519363"/>
    </source>
</evidence>
<evidence type="ECO:0000259" key="8">
    <source>
        <dbReference type="PROSITE" id="PS50850"/>
    </source>
</evidence>
<evidence type="ECO:0000256" key="6">
    <source>
        <dbReference type="ARBA" id="ARBA00023136"/>
    </source>
</evidence>
<evidence type="ECO:0000256" key="3">
    <source>
        <dbReference type="ARBA" id="ARBA00022475"/>
    </source>
</evidence>
<evidence type="ECO:0000256" key="7">
    <source>
        <dbReference type="SAM" id="Phobius"/>
    </source>
</evidence>
<gene>
    <name evidence="9" type="ORF">JOF53_001082</name>
</gene>
<dbReference type="NCBIfam" id="TIGR00711">
    <property type="entry name" value="efflux_EmrB"/>
    <property type="match status" value="1"/>
</dbReference>
<dbReference type="RefSeq" id="WP_158103510.1">
    <property type="nucleotide sequence ID" value="NZ_JAGIOO010000001.1"/>
</dbReference>
<keyword evidence="3" id="KW-1003">Cell membrane</keyword>
<comment type="caution">
    <text evidence="9">The sequence shown here is derived from an EMBL/GenBank/DDBJ whole genome shotgun (WGS) entry which is preliminary data.</text>
</comment>
<feature type="transmembrane region" description="Helical" evidence="7">
    <location>
        <begin position="410"/>
        <end position="430"/>
    </location>
</feature>
<organism evidence="9 10">
    <name type="scientific">Crossiella equi</name>
    <dbReference type="NCBI Taxonomy" id="130796"/>
    <lineage>
        <taxon>Bacteria</taxon>
        <taxon>Bacillati</taxon>
        <taxon>Actinomycetota</taxon>
        <taxon>Actinomycetes</taxon>
        <taxon>Pseudonocardiales</taxon>
        <taxon>Pseudonocardiaceae</taxon>
        <taxon>Crossiella</taxon>
    </lineage>
</organism>
<feature type="transmembrane region" description="Helical" evidence="7">
    <location>
        <begin position="85"/>
        <end position="104"/>
    </location>
</feature>
<dbReference type="Proteomes" id="UP001519363">
    <property type="component" value="Unassembled WGS sequence"/>
</dbReference>
<evidence type="ECO:0000256" key="5">
    <source>
        <dbReference type="ARBA" id="ARBA00022989"/>
    </source>
</evidence>
<protein>
    <submittedName>
        <fullName evidence="9">EmrB/QacA subfamily drug resistance transporter</fullName>
    </submittedName>
</protein>
<keyword evidence="6 7" id="KW-0472">Membrane</keyword>
<feature type="transmembrane region" description="Helical" evidence="7">
    <location>
        <begin position="469"/>
        <end position="487"/>
    </location>
</feature>
<dbReference type="InterPro" id="IPR036259">
    <property type="entry name" value="MFS_trans_sf"/>
</dbReference>
<feature type="transmembrane region" description="Helical" evidence="7">
    <location>
        <begin position="204"/>
        <end position="226"/>
    </location>
</feature>
<feature type="transmembrane region" description="Helical" evidence="7">
    <location>
        <begin position="170"/>
        <end position="192"/>
    </location>
</feature>
<sequence>MSTTQSKTDKEPDTRRIRIVFTGLVLAMLMASLDQTIVSTALPTIVGDLREVDDMPWVVTSYVLASTICMPIYGKLSDLSGRRNVFLVSISVFLLGSLLCGLAQSGTGLVVARTVQGIGGGGLFVLSQAIIADVVPPRERGRYMSFLGVVFGVASVAGPFLGGIVTDAASWRWCFFVNLPIGALTIFFVTAFLKPGATGRAFKLDWAGTALLALGSTGIVLVSSWGGTRYPWTSPVVLGLAAGVVVCAVLFVLAERRAAEPVIPPHLFRDPVFVLTSLVGLLVGAAMFSAASYLPTFFQMANGVNATESGLLMLPMVVAFVIVSTWTGKQIARTGRYKVFPVAGTAVITLGFVLMSLMGSTTPLYLSAVYTAVVGVGMGLAMQVLVVAVQNSVPQADLGTATSAHTYFREVGASLGVALVGAVFTGRLAANLPAGLPGGTSVTPELVRGLPPELRAGVAQSYADSLPQIFLYLAPALAVAVLLMACVKEKPMGGAPAPVEEQA</sequence>
<dbReference type="Gene3D" id="1.20.1250.20">
    <property type="entry name" value="MFS general substrate transporter like domains"/>
    <property type="match status" value="1"/>
</dbReference>
<feature type="domain" description="Major facilitator superfamily (MFS) profile" evidence="8">
    <location>
        <begin position="20"/>
        <end position="492"/>
    </location>
</feature>
<evidence type="ECO:0000313" key="9">
    <source>
        <dbReference type="EMBL" id="MBP2472210.1"/>
    </source>
</evidence>
<comment type="subcellular location">
    <subcellularLocation>
        <location evidence="1">Cell membrane</location>
        <topology evidence="1">Multi-pass membrane protein</topology>
    </subcellularLocation>
</comment>
<evidence type="ECO:0000256" key="2">
    <source>
        <dbReference type="ARBA" id="ARBA00022448"/>
    </source>
</evidence>
<dbReference type="PRINTS" id="PR01036">
    <property type="entry name" value="TCRTETB"/>
</dbReference>
<keyword evidence="10" id="KW-1185">Reference proteome</keyword>
<feature type="transmembrane region" description="Helical" evidence="7">
    <location>
        <begin position="232"/>
        <end position="253"/>
    </location>
</feature>
<dbReference type="PANTHER" id="PTHR23501">
    <property type="entry name" value="MAJOR FACILITATOR SUPERFAMILY"/>
    <property type="match status" value="1"/>
</dbReference>
<reference evidence="9 10" key="1">
    <citation type="submission" date="2021-03" db="EMBL/GenBank/DDBJ databases">
        <title>Sequencing the genomes of 1000 actinobacteria strains.</title>
        <authorList>
            <person name="Klenk H.-P."/>
        </authorList>
    </citation>
    <scope>NUCLEOTIDE SEQUENCE [LARGE SCALE GENOMIC DNA]</scope>
    <source>
        <strain evidence="9 10">DSM 44580</strain>
    </source>
</reference>
<accession>A0ABS5A910</accession>
<feature type="transmembrane region" description="Helical" evidence="7">
    <location>
        <begin position="55"/>
        <end position="73"/>
    </location>
</feature>
<feature type="transmembrane region" description="Helical" evidence="7">
    <location>
        <begin position="273"/>
        <end position="298"/>
    </location>
</feature>
<dbReference type="Gene3D" id="1.20.1720.10">
    <property type="entry name" value="Multidrug resistance protein D"/>
    <property type="match status" value="1"/>
</dbReference>